<keyword evidence="9" id="KW-1185">Reference proteome</keyword>
<name>A0A1B1U3I4_9HELI</name>
<feature type="transmembrane region" description="Helical" evidence="7">
    <location>
        <begin position="273"/>
        <end position="289"/>
    </location>
</feature>
<comment type="similarity">
    <text evidence="2">Belongs to the UPF0718 family.</text>
</comment>
<dbReference type="PANTHER" id="PTHR42775">
    <property type="entry name" value="PERMEASE RV2963-RELATED"/>
    <property type="match status" value="1"/>
</dbReference>
<keyword evidence="3" id="KW-1003">Cell membrane</keyword>
<dbReference type="Proteomes" id="UP000092884">
    <property type="component" value="Chromosome"/>
</dbReference>
<protein>
    <recommendedName>
        <fullName evidence="10">Permease</fullName>
    </recommendedName>
</protein>
<accession>A0A1B1U3I4</accession>
<keyword evidence="5 7" id="KW-1133">Transmembrane helix</keyword>
<feature type="transmembrane region" description="Helical" evidence="7">
    <location>
        <begin position="27"/>
        <end position="48"/>
    </location>
</feature>
<dbReference type="RefSeq" id="WP_066338146.1">
    <property type="nucleotide sequence ID" value="NZ_CP016503.1"/>
</dbReference>
<keyword evidence="6 7" id="KW-0472">Membrane</keyword>
<evidence type="ECO:0000256" key="4">
    <source>
        <dbReference type="ARBA" id="ARBA00022692"/>
    </source>
</evidence>
<dbReference type="OrthoDB" id="9777774at2"/>
<dbReference type="PANTHER" id="PTHR42775:SF1">
    <property type="entry name" value="PERMEASE RV2963-RELATED"/>
    <property type="match status" value="1"/>
</dbReference>
<feature type="transmembrane region" description="Helical" evidence="7">
    <location>
        <begin position="98"/>
        <end position="115"/>
    </location>
</feature>
<evidence type="ECO:0008006" key="10">
    <source>
        <dbReference type="Google" id="ProtNLM"/>
    </source>
</evidence>
<gene>
    <name evidence="8" type="ORF">BBW65_00180</name>
</gene>
<dbReference type="AlphaFoldDB" id="A0A1B1U3I4"/>
<feature type="transmembrane region" description="Helical" evidence="7">
    <location>
        <begin position="68"/>
        <end position="92"/>
    </location>
</feature>
<feature type="transmembrane region" description="Helical" evidence="7">
    <location>
        <begin position="243"/>
        <end position="261"/>
    </location>
</feature>
<dbReference type="EMBL" id="CP016503">
    <property type="protein sequence ID" value="ANV97333.1"/>
    <property type="molecule type" value="Genomic_DNA"/>
</dbReference>
<proteinExistence type="inferred from homology"/>
<dbReference type="STRING" id="222136.BBW65_00180"/>
<dbReference type="InterPro" id="IPR005524">
    <property type="entry name" value="DUF318"/>
</dbReference>
<evidence type="ECO:0000256" key="5">
    <source>
        <dbReference type="ARBA" id="ARBA00022989"/>
    </source>
</evidence>
<feature type="transmembrane region" description="Helical" evidence="7">
    <location>
        <begin position="342"/>
        <end position="364"/>
    </location>
</feature>
<evidence type="ECO:0000256" key="1">
    <source>
        <dbReference type="ARBA" id="ARBA00004651"/>
    </source>
</evidence>
<evidence type="ECO:0000256" key="2">
    <source>
        <dbReference type="ARBA" id="ARBA00006386"/>
    </source>
</evidence>
<sequence>MESLYQFLGNLFLQIGLPISLANGLAFFLYEVFFLSIVLLVGLTFFTFVRIRFLDEKLAHSLNRKPKIIAYGSMALLGIVSPFCSCSAIPAFISLSALNVPTGALFVYLIVAPLVQETSMILLFTQFGLWVTLIYIIQGVIAGVITGLILSRASDKQLFTPTLLSQRHRTTSALHHYSTDTESKMKQTFGFSISPNPQSSACYDAQNIVQFSHCCDSAKSDNNPKKNLFYQSATEAIGILKKTYKYILIGVALGALIHGAIPKEWIATPLGTSNYIAPIIATLIGIPIYSDDVALIPVAKSLLDSGAALGTALSFVMASSVVSIPSFILLGSVLQKRVIIKLAMILAVTIIIIGYVFNFLQPIIL</sequence>
<evidence type="ECO:0000313" key="8">
    <source>
        <dbReference type="EMBL" id="ANV97333.1"/>
    </source>
</evidence>
<dbReference type="Pfam" id="PF03773">
    <property type="entry name" value="ArsP_1"/>
    <property type="match status" value="1"/>
</dbReference>
<feature type="transmembrane region" description="Helical" evidence="7">
    <location>
        <begin position="127"/>
        <end position="150"/>
    </location>
</feature>
<reference evidence="9" key="1">
    <citation type="submission" date="2016-07" db="EMBL/GenBank/DDBJ databases">
        <authorList>
            <person name="Florea S."/>
            <person name="Webb J.S."/>
            <person name="Jaromczyk J."/>
            <person name="Schardl C.L."/>
        </authorList>
    </citation>
    <scope>NUCLEOTIDE SEQUENCE [LARGE SCALE GENOMIC DNA]</scope>
    <source>
        <strain evidence="9">MIT 01-6242</strain>
    </source>
</reference>
<keyword evidence="4 7" id="KW-0812">Transmembrane</keyword>
<evidence type="ECO:0000256" key="6">
    <source>
        <dbReference type="ARBA" id="ARBA00023136"/>
    </source>
</evidence>
<dbReference type="InterPro" id="IPR053166">
    <property type="entry name" value="UPF0718_permease"/>
</dbReference>
<comment type="subcellular location">
    <subcellularLocation>
        <location evidence="1">Cell membrane</location>
        <topology evidence="1">Multi-pass membrane protein</topology>
    </subcellularLocation>
</comment>
<evidence type="ECO:0000256" key="3">
    <source>
        <dbReference type="ARBA" id="ARBA00022475"/>
    </source>
</evidence>
<evidence type="ECO:0000256" key="7">
    <source>
        <dbReference type="SAM" id="Phobius"/>
    </source>
</evidence>
<dbReference type="KEGG" id="het:BBW65_00180"/>
<organism evidence="8 9">
    <name type="scientific">Helicobacter enhydrae</name>
    <dbReference type="NCBI Taxonomy" id="222136"/>
    <lineage>
        <taxon>Bacteria</taxon>
        <taxon>Pseudomonadati</taxon>
        <taxon>Campylobacterota</taxon>
        <taxon>Epsilonproteobacteria</taxon>
        <taxon>Campylobacterales</taxon>
        <taxon>Helicobacteraceae</taxon>
        <taxon>Helicobacter</taxon>
    </lineage>
</organism>
<feature type="transmembrane region" description="Helical" evidence="7">
    <location>
        <begin position="309"/>
        <end position="330"/>
    </location>
</feature>
<dbReference type="GO" id="GO:0005886">
    <property type="term" value="C:plasma membrane"/>
    <property type="evidence" value="ECO:0007669"/>
    <property type="project" value="UniProtKB-SubCell"/>
</dbReference>
<evidence type="ECO:0000313" key="9">
    <source>
        <dbReference type="Proteomes" id="UP000092884"/>
    </source>
</evidence>